<accession>A0ABT9YY68</accession>
<dbReference type="InterPro" id="IPR029001">
    <property type="entry name" value="ITPase-like_fam"/>
</dbReference>
<dbReference type="SUPFAM" id="SSF52972">
    <property type="entry name" value="ITPase-like"/>
    <property type="match status" value="1"/>
</dbReference>
<evidence type="ECO:0000256" key="10">
    <source>
        <dbReference type="HAMAP-Rule" id="MF_00648"/>
    </source>
</evidence>
<dbReference type="EC" id="3.6.1.73" evidence="10"/>
<keyword evidence="13" id="KW-1185">Reference proteome</keyword>
<sequence length="184" mass="20274">MKMELLRKKENEVKIAIGTQNPTKVNAVKNSFMPHITAEFFSVNAPSNVSAQPLSDDETIEGAINRAFNARTAIQADIGVGLEGGLIKTKQGYFLCNWGAIVDHKLEPIVAGGARIIVPNEIGRSVFHGKELGDVMDEYVNLHKVRHNQGAIGIFTNGLVDRTSMFTHLCDLLIGQYLYQQQHS</sequence>
<keyword evidence="6 10" id="KW-0546">Nucleotide metabolism</keyword>
<comment type="cofactor">
    <cofactor evidence="10">
        <name>Mg(2+)</name>
        <dbReference type="ChEBI" id="CHEBI:18420"/>
    </cofactor>
    <cofactor evidence="10">
        <name>Mn(2+)</name>
        <dbReference type="ChEBI" id="CHEBI:29035"/>
    </cofactor>
    <text evidence="10">Binds 1 divalent metal cation per subunit; can use either Mg(2+) or Mn(2+).</text>
</comment>
<evidence type="ECO:0000256" key="1">
    <source>
        <dbReference type="ARBA" id="ARBA00001936"/>
    </source>
</evidence>
<evidence type="ECO:0000256" key="7">
    <source>
        <dbReference type="ARBA" id="ARBA00023211"/>
    </source>
</evidence>
<keyword evidence="5 10" id="KW-0460">Magnesium</keyword>
<evidence type="ECO:0000259" key="11">
    <source>
        <dbReference type="Pfam" id="PF01931"/>
    </source>
</evidence>
<comment type="catalytic activity">
    <reaction evidence="9 10">
        <text>XTP + H2O = XDP + phosphate + H(+)</text>
        <dbReference type="Rhea" id="RHEA:28406"/>
        <dbReference type="ChEBI" id="CHEBI:15377"/>
        <dbReference type="ChEBI" id="CHEBI:15378"/>
        <dbReference type="ChEBI" id="CHEBI:43474"/>
        <dbReference type="ChEBI" id="CHEBI:59884"/>
        <dbReference type="ChEBI" id="CHEBI:61314"/>
        <dbReference type="EC" id="3.6.1.73"/>
    </reaction>
</comment>
<dbReference type="Proteomes" id="UP001232245">
    <property type="component" value="Unassembled WGS sequence"/>
</dbReference>
<evidence type="ECO:0000256" key="5">
    <source>
        <dbReference type="ARBA" id="ARBA00022842"/>
    </source>
</evidence>
<comment type="caution">
    <text evidence="12">The sequence shown here is derived from an EMBL/GenBank/DDBJ whole genome shotgun (WGS) entry which is preliminary data.</text>
</comment>
<keyword evidence="7 10" id="KW-0464">Manganese</keyword>
<dbReference type="HAMAP" id="MF_00648">
    <property type="entry name" value="Non_canon_purine_NTPase_YjjX"/>
    <property type="match status" value="1"/>
</dbReference>
<protein>
    <recommendedName>
        <fullName evidence="10">Probable inosine/xanthosine triphosphatase</fullName>
        <shortName evidence="10">ITPase/XTPase</shortName>
        <ecNumber evidence="10">3.6.1.73</ecNumber>
    </recommendedName>
    <alternativeName>
        <fullName evidence="10">Non-canonical purine NTP phosphatase</fullName>
    </alternativeName>
    <alternativeName>
        <fullName evidence="10">Non-standard purine NTP phosphatase</fullName>
    </alternativeName>
    <alternativeName>
        <fullName evidence="10">Nucleoside-triphosphate phosphatase</fullName>
        <shortName evidence="10">NTPase</shortName>
    </alternativeName>
</protein>
<dbReference type="PANTHER" id="PTHR34699">
    <property type="match status" value="1"/>
</dbReference>
<comment type="cofactor">
    <cofactor evidence="1">
        <name>Mn(2+)</name>
        <dbReference type="ChEBI" id="CHEBI:29035"/>
    </cofactor>
</comment>
<keyword evidence="3 10" id="KW-0547">Nucleotide-binding</keyword>
<comment type="caution">
    <text evidence="10">Lacks conserved residue(s) required for the propagation of feature annotation.</text>
</comment>
<gene>
    <name evidence="12" type="ORF">J2S02_000885</name>
</gene>
<keyword evidence="2 10" id="KW-0479">Metal-binding</keyword>
<proteinExistence type="inferred from homology"/>
<feature type="domain" description="Non-canonical purine NTP phosphatase/PRRC1" evidence="11">
    <location>
        <begin position="18"/>
        <end position="168"/>
    </location>
</feature>
<dbReference type="EMBL" id="JAUSTZ010000002">
    <property type="protein sequence ID" value="MDQ0224556.1"/>
    <property type="molecule type" value="Genomic_DNA"/>
</dbReference>
<dbReference type="InterPro" id="IPR050299">
    <property type="entry name" value="YjjX_NTPase"/>
</dbReference>
<organism evidence="12 13">
    <name type="scientific">Metabacillus niabensis</name>
    <dbReference type="NCBI Taxonomy" id="324854"/>
    <lineage>
        <taxon>Bacteria</taxon>
        <taxon>Bacillati</taxon>
        <taxon>Bacillota</taxon>
        <taxon>Bacilli</taxon>
        <taxon>Bacillales</taxon>
        <taxon>Bacillaceae</taxon>
        <taxon>Metabacillus</taxon>
    </lineage>
</organism>
<evidence type="ECO:0000256" key="9">
    <source>
        <dbReference type="ARBA" id="ARBA00048781"/>
    </source>
</evidence>
<dbReference type="PANTHER" id="PTHR34699:SF2">
    <property type="entry name" value="NON-CANONICAL PURINE NTP PHOSPHATASE_PRRC1 DOMAIN-CONTAINING PROTEIN"/>
    <property type="match status" value="1"/>
</dbReference>
<evidence type="ECO:0000313" key="13">
    <source>
        <dbReference type="Proteomes" id="UP001232245"/>
    </source>
</evidence>
<dbReference type="Pfam" id="PF01931">
    <property type="entry name" value="NTPase_I-T"/>
    <property type="match status" value="1"/>
</dbReference>
<dbReference type="InterPro" id="IPR002786">
    <property type="entry name" value="Non_canon_purine_NTPase"/>
</dbReference>
<evidence type="ECO:0000256" key="4">
    <source>
        <dbReference type="ARBA" id="ARBA00022801"/>
    </source>
</evidence>
<comment type="similarity">
    <text evidence="10">Belongs to the YjjX NTPase family.</text>
</comment>
<keyword evidence="4 10" id="KW-0378">Hydrolase</keyword>
<feature type="binding site" evidence="10">
    <location>
        <position position="75"/>
    </location>
    <ligand>
        <name>Mg(2+)</name>
        <dbReference type="ChEBI" id="CHEBI:18420"/>
    </ligand>
</feature>
<comment type="function">
    <text evidence="10">Phosphatase that hydrolyzes non-canonical purine nucleotides such as XTP and ITP to their respective diphosphate derivatives. Probably excludes non-canonical purines from DNA/RNA precursor pool, thus preventing their incorporation into DNA/RNA and avoiding chromosomal lesions.</text>
</comment>
<dbReference type="InterPro" id="IPR026533">
    <property type="entry name" value="NTPase/PRRC1"/>
</dbReference>
<evidence type="ECO:0000256" key="3">
    <source>
        <dbReference type="ARBA" id="ARBA00022741"/>
    </source>
</evidence>
<dbReference type="Gene3D" id="3.90.950.10">
    <property type="match status" value="1"/>
</dbReference>
<evidence type="ECO:0000256" key="2">
    <source>
        <dbReference type="ARBA" id="ARBA00022723"/>
    </source>
</evidence>
<comment type="catalytic activity">
    <reaction evidence="8 10">
        <text>ITP + H2O = IDP + phosphate + H(+)</text>
        <dbReference type="Rhea" id="RHEA:28330"/>
        <dbReference type="ChEBI" id="CHEBI:15377"/>
        <dbReference type="ChEBI" id="CHEBI:15378"/>
        <dbReference type="ChEBI" id="CHEBI:43474"/>
        <dbReference type="ChEBI" id="CHEBI:58280"/>
        <dbReference type="ChEBI" id="CHEBI:61402"/>
        <dbReference type="EC" id="3.6.1.73"/>
    </reaction>
</comment>
<evidence type="ECO:0000256" key="6">
    <source>
        <dbReference type="ARBA" id="ARBA00023080"/>
    </source>
</evidence>
<evidence type="ECO:0000256" key="8">
    <source>
        <dbReference type="ARBA" id="ARBA00048174"/>
    </source>
</evidence>
<evidence type="ECO:0000313" key="12">
    <source>
        <dbReference type="EMBL" id="MDQ0224556.1"/>
    </source>
</evidence>
<name>A0ABT9YY68_9BACI</name>
<comment type="subunit">
    <text evidence="10">Homodimer.</text>
</comment>
<reference evidence="12 13" key="1">
    <citation type="submission" date="2023-07" db="EMBL/GenBank/DDBJ databases">
        <title>Genomic Encyclopedia of Type Strains, Phase IV (KMG-IV): sequencing the most valuable type-strain genomes for metagenomic binning, comparative biology and taxonomic classification.</title>
        <authorList>
            <person name="Goeker M."/>
        </authorList>
    </citation>
    <scope>NUCLEOTIDE SEQUENCE [LARGE SCALE GENOMIC DNA]</scope>
    <source>
        <strain evidence="12 13">DSM 17723</strain>
    </source>
</reference>
<dbReference type="NCBIfam" id="NF002850">
    <property type="entry name" value="PRK03114.1"/>
    <property type="match status" value="1"/>
</dbReference>